<evidence type="ECO:0000313" key="5">
    <source>
        <dbReference type="EMBL" id="SZX76331.1"/>
    </source>
</evidence>
<dbReference type="Pfam" id="PF04755">
    <property type="entry name" value="PAP_fibrillin"/>
    <property type="match status" value="1"/>
</dbReference>
<proteinExistence type="predicted"/>
<dbReference type="InterPro" id="IPR039633">
    <property type="entry name" value="PAP"/>
</dbReference>
<feature type="compositionally biased region" description="Polar residues" evidence="3">
    <location>
        <begin position="123"/>
        <end position="141"/>
    </location>
</feature>
<evidence type="ECO:0000313" key="6">
    <source>
        <dbReference type="Proteomes" id="UP000256970"/>
    </source>
</evidence>
<dbReference type="PANTHER" id="PTHR31906">
    <property type="entry name" value="PLASTID-LIPID-ASSOCIATED PROTEIN 4, CHLOROPLASTIC-RELATED"/>
    <property type="match status" value="1"/>
</dbReference>
<feature type="compositionally biased region" description="Polar residues" evidence="3">
    <location>
        <begin position="100"/>
        <end position="115"/>
    </location>
</feature>
<dbReference type="InterPro" id="IPR006843">
    <property type="entry name" value="PAP/fibrillin_dom"/>
</dbReference>
<feature type="compositionally biased region" description="Low complexity" evidence="3">
    <location>
        <begin position="53"/>
        <end position="66"/>
    </location>
</feature>
<evidence type="ECO:0000259" key="4">
    <source>
        <dbReference type="Pfam" id="PF04755"/>
    </source>
</evidence>
<sequence length="576" mass="59388">MLLQSSLLARGRVHHHARASFRQSARPVPPVRAKGNDKDGSGGNSVPRRFRRSSSSSKDSSVPEESPAVQLANNIAEQQQKQQKPQQAKSPAAESPAVQLANNMAEQQQKEQSPAVQMANKMYDQQQQRANASDNTPQSSAGPAASDAVRTPAELVNEGIRAAAGSAEDAISGSASAAQQGIEAATNLTTQGISAAEAAAEAAVNNLTAAAESTLQAAATAVGAAAGTAAGTAEATVQGAATAVGAAAGTAAGAAEASVKGAATAVGAAAGAADGIASSATSGTSRQRSGSSSGGNSSAGATGSFDTVNVRVPGNMAWANATPARGPIRDMTLTQDFDEEEVEGLKVKILAAVASLDRGLAANMREASEVDKLCARLEEAAGPITLRWSTSRSSPDASTMDKLAGTWRLVYSSGFNGGSLGGSRPGPPAALLPTVLGQVYQVIDADKMLLDNVVELLLAYGMPQLPFLPRPDPQPTPGVRLTLRHTYEVAQPNTVTIVFESTSARTVGPDVLQGLPQFDVPQLPDFLKPPKNFRSASFDVSYLDTSMRITRGDRGELRIYLRDRPLEAQAPADYVD</sequence>
<dbReference type="AlphaFoldDB" id="A0A383WFY5"/>
<feature type="compositionally biased region" description="Low complexity" evidence="3">
    <location>
        <begin position="278"/>
        <end position="304"/>
    </location>
</feature>
<feature type="region of interest" description="Disordered" evidence="3">
    <location>
        <begin position="278"/>
        <end position="306"/>
    </location>
</feature>
<evidence type="ECO:0000256" key="2">
    <source>
        <dbReference type="ARBA" id="ARBA00022640"/>
    </source>
</evidence>
<feature type="compositionally biased region" description="Low complexity" evidence="3">
    <location>
        <begin position="78"/>
        <end position="93"/>
    </location>
</feature>
<keyword evidence="6" id="KW-1185">Reference proteome</keyword>
<protein>
    <recommendedName>
        <fullName evidence="4">Plastid lipid-associated protein/fibrillin conserved domain-containing protein</fullName>
    </recommendedName>
</protein>
<dbReference type="STRING" id="3088.A0A383WFY5"/>
<gene>
    <name evidence="5" type="ORF">BQ4739_LOCUS16721</name>
</gene>
<name>A0A383WFY5_TETOB</name>
<dbReference type="EMBL" id="FNXT01001255">
    <property type="protein sequence ID" value="SZX76331.1"/>
    <property type="molecule type" value="Genomic_DNA"/>
</dbReference>
<evidence type="ECO:0000256" key="3">
    <source>
        <dbReference type="SAM" id="MobiDB-lite"/>
    </source>
</evidence>
<feature type="region of interest" description="Disordered" evidence="3">
    <location>
        <begin position="14"/>
        <end position="150"/>
    </location>
</feature>
<keyword evidence="2" id="KW-0934">Plastid</keyword>
<feature type="domain" description="Plastid lipid-associated protein/fibrillin conserved" evidence="4">
    <location>
        <begin position="345"/>
        <end position="559"/>
    </location>
</feature>
<reference evidence="5 6" key="1">
    <citation type="submission" date="2016-10" db="EMBL/GenBank/DDBJ databases">
        <authorList>
            <person name="Cai Z."/>
        </authorList>
    </citation>
    <scope>NUCLEOTIDE SEQUENCE [LARGE SCALE GENOMIC DNA]</scope>
</reference>
<dbReference type="Proteomes" id="UP000256970">
    <property type="component" value="Unassembled WGS sequence"/>
</dbReference>
<dbReference type="GO" id="GO:0009536">
    <property type="term" value="C:plastid"/>
    <property type="evidence" value="ECO:0007669"/>
    <property type="project" value="UniProtKB-SubCell"/>
</dbReference>
<evidence type="ECO:0000256" key="1">
    <source>
        <dbReference type="ARBA" id="ARBA00004474"/>
    </source>
</evidence>
<accession>A0A383WFY5</accession>
<comment type="subcellular location">
    <subcellularLocation>
        <location evidence="1">Plastid</location>
    </subcellularLocation>
</comment>
<organism evidence="5 6">
    <name type="scientific">Tetradesmus obliquus</name>
    <name type="common">Green alga</name>
    <name type="synonym">Acutodesmus obliquus</name>
    <dbReference type="NCBI Taxonomy" id="3088"/>
    <lineage>
        <taxon>Eukaryota</taxon>
        <taxon>Viridiplantae</taxon>
        <taxon>Chlorophyta</taxon>
        <taxon>core chlorophytes</taxon>
        <taxon>Chlorophyceae</taxon>
        <taxon>CS clade</taxon>
        <taxon>Sphaeropleales</taxon>
        <taxon>Scenedesmaceae</taxon>
        <taxon>Tetradesmus</taxon>
    </lineage>
</organism>